<accession>A0A8B2NTN9</accession>
<comment type="caution">
    <text evidence="1">The sequence shown here is derived from an EMBL/GenBank/DDBJ whole genome shotgun (WGS) entry which is preliminary data.</text>
</comment>
<dbReference type="Pfam" id="PF04250">
    <property type="entry name" value="DUF429"/>
    <property type="match status" value="1"/>
</dbReference>
<dbReference type="RefSeq" id="WP_111344041.1">
    <property type="nucleotide sequence ID" value="NZ_QHHQ01000001.1"/>
</dbReference>
<proteinExistence type="predicted"/>
<dbReference type="OrthoDB" id="9811476at2"/>
<reference evidence="1 2" key="1">
    <citation type="submission" date="2018-05" db="EMBL/GenBank/DDBJ databases">
        <title>Acuticoccus sediminis sp. nov., isolated from deep-sea sediment of Indian Ocean.</title>
        <authorList>
            <person name="Liu X."/>
            <person name="Lai Q."/>
            <person name="Du Y."/>
            <person name="Sun F."/>
            <person name="Zhang X."/>
            <person name="Wang S."/>
            <person name="Shao Z."/>
        </authorList>
    </citation>
    <scope>NUCLEOTIDE SEQUENCE [LARGE SCALE GENOMIC DNA]</scope>
    <source>
        <strain evidence="1 2">PTG4-2</strain>
    </source>
</reference>
<dbReference type="Proteomes" id="UP000249590">
    <property type="component" value="Unassembled WGS sequence"/>
</dbReference>
<dbReference type="InterPro" id="IPR007362">
    <property type="entry name" value="DUF429"/>
</dbReference>
<sequence length="237" mass="25480">MSDFVYGVDGCRNGWAVVSIRADGHPDAGISFHADLSDLVDSGSVIAIDMPMGLPDRIAGPGRAAEQAVRPLLGLRKSSVFSMPGRAAIFADDYRTACDLALAASDPPRKVSRQGFALFPAIRRLDALLTPDNQNRIFETHAEVAFWRLNGEAPMPTAKRVKNVPTREGLAERIALLERHGIDPALFDRRPPGMPLVDAVDAAAIALIARRCARGEATPFPDPPAVDGRGLRVAIWA</sequence>
<keyword evidence="2" id="KW-1185">Reference proteome</keyword>
<evidence type="ECO:0000313" key="2">
    <source>
        <dbReference type="Proteomes" id="UP000249590"/>
    </source>
</evidence>
<gene>
    <name evidence="1" type="ORF">DLJ53_03505</name>
</gene>
<organism evidence="1 2">
    <name type="scientific">Acuticoccus sediminis</name>
    <dbReference type="NCBI Taxonomy" id="2184697"/>
    <lineage>
        <taxon>Bacteria</taxon>
        <taxon>Pseudomonadati</taxon>
        <taxon>Pseudomonadota</taxon>
        <taxon>Alphaproteobacteria</taxon>
        <taxon>Hyphomicrobiales</taxon>
        <taxon>Amorphaceae</taxon>
        <taxon>Acuticoccus</taxon>
    </lineage>
</organism>
<name>A0A8B2NTN9_9HYPH</name>
<dbReference type="EMBL" id="QHHQ01000001">
    <property type="protein sequence ID" value="RAI03568.1"/>
    <property type="molecule type" value="Genomic_DNA"/>
</dbReference>
<evidence type="ECO:0000313" key="1">
    <source>
        <dbReference type="EMBL" id="RAI03568.1"/>
    </source>
</evidence>
<protein>
    <submittedName>
        <fullName evidence="1">DUF429 domain-containing protein</fullName>
    </submittedName>
</protein>
<dbReference type="AlphaFoldDB" id="A0A8B2NTN9"/>